<feature type="domain" description="DUF5862" evidence="1">
    <location>
        <begin position="19"/>
        <end position="86"/>
    </location>
</feature>
<dbReference type="EMBL" id="CP136986">
    <property type="protein sequence ID" value="WOS79000.1"/>
    <property type="molecule type" value="Genomic_DNA"/>
</dbReference>
<name>A0A072ZDS7_PSEAI</name>
<dbReference type="EMBL" id="CVVU01000219">
    <property type="protein sequence ID" value="CRP37960.1"/>
    <property type="molecule type" value="Genomic_DNA"/>
</dbReference>
<dbReference type="Proteomes" id="UP000253594">
    <property type="component" value="Unassembled WGS sequence"/>
</dbReference>
<reference evidence="9" key="2">
    <citation type="submission" date="2015-06" db="EMBL/GenBank/DDBJ databases">
        <authorList>
            <person name="Radhakrishnan Rajesh"/>
            <person name="Underwood Anthony"/>
            <person name="Al-Shahib Ali"/>
        </authorList>
    </citation>
    <scope>NUCLEOTIDE SEQUENCE [LARGE SCALE GENOMIC DNA]</scope>
    <source>
        <strain evidence="9">P19_London_7_VIM_2_05_10</strain>
    </source>
</reference>
<reference evidence="6 12" key="6">
    <citation type="submission" date="2018-08" db="EMBL/GenBank/DDBJ databases">
        <title>Recombination of ecologically and evolutionarily significant loci maintains genetic cohesion in the Pseudomonas syringae species complex.</title>
        <authorList>
            <person name="Dillon M."/>
            <person name="Thakur S."/>
            <person name="Almeida R.N.D."/>
            <person name="Weir B.S."/>
            <person name="Guttman D.S."/>
        </authorList>
    </citation>
    <scope>NUCLEOTIDE SEQUENCE [LARGE SCALE GENOMIC DNA]</scope>
    <source>
        <strain evidence="6 12">ICMP 7846</strain>
    </source>
</reference>
<reference evidence="2" key="1">
    <citation type="submission" date="2015-06" db="EMBL/GenBank/DDBJ databases">
        <authorList>
            <person name="Radhakrishnan R."/>
            <person name="Underwood A."/>
            <person name="Al-Shahib A."/>
        </authorList>
    </citation>
    <scope>NUCLEOTIDE SEQUENCE</scope>
    <source>
        <strain evidence="2">P19_London_7_VIM_2_05_10</strain>
    </source>
</reference>
<dbReference type="Proteomes" id="UP000270834">
    <property type="component" value="Unassembled WGS sequence"/>
</dbReference>
<accession>A0A072ZDS7</accession>
<dbReference type="Pfam" id="PF19180">
    <property type="entry name" value="DUF5862"/>
    <property type="match status" value="1"/>
</dbReference>
<evidence type="ECO:0000313" key="8">
    <source>
        <dbReference type="EMBL" id="WOS79000.1"/>
    </source>
</evidence>
<evidence type="ECO:0000313" key="13">
    <source>
        <dbReference type="Proteomes" id="UP000284767"/>
    </source>
</evidence>
<reference evidence="3" key="8">
    <citation type="submission" date="2020-01" db="EMBL/GenBank/DDBJ databases">
        <title>Bacteria Cultured from War Wounds Associated with the Conflict in Eastern Ukraine.</title>
        <authorList>
            <person name="Snesrud E."/>
            <person name="Galac M.R."/>
            <person name="Mc Gann P."/>
            <person name="Valentine K."/>
            <person name="Viacheslav K."/>
        </authorList>
    </citation>
    <scope>NUCLEOTIDE SEQUENCE</scope>
    <source>
        <strain evidence="3">VNMU148</strain>
    </source>
</reference>
<reference evidence="8" key="9">
    <citation type="submission" date="2023-06" db="EMBL/GenBank/DDBJ databases">
        <authorList>
            <consortium name="Clinical and Environmental Microbiology Branch: Whole genome sequencing antimicrobial resistance pathogens in the healthcare setting"/>
        </authorList>
    </citation>
    <scope>NUCLEOTIDE SEQUENCE</scope>
    <source>
        <strain evidence="8">2021CK-01020</strain>
    </source>
</reference>
<accession>A0A1S1C269</accession>
<dbReference type="EMBL" id="NFFZ01000025">
    <property type="protein sequence ID" value="OTI55865.1"/>
    <property type="molecule type" value="Genomic_DNA"/>
</dbReference>
<evidence type="ECO:0000313" key="4">
    <source>
        <dbReference type="EMBL" id="OTI55865.1"/>
    </source>
</evidence>
<evidence type="ECO:0000313" key="2">
    <source>
        <dbReference type="EMBL" id="CRP37960.1"/>
    </source>
</evidence>
<reference evidence="7 13" key="4">
    <citation type="submission" date="2017-08" db="EMBL/GenBank/DDBJ databases">
        <authorList>
            <person name="Feschi L."/>
            <person name="Jeukens J."/>
            <person name="Emond-Rheault J.-G."/>
            <person name="Kukavica-Ibrulj I."/>
            <person name="Boyle B."/>
            <person name="Levesque R.C."/>
        </authorList>
    </citation>
    <scope>NUCLEOTIDE SEQUENCE [LARGE SCALE GENOMIC DNA]</scope>
    <source>
        <strain evidence="7 13">PA-W36</strain>
    </source>
</reference>
<evidence type="ECO:0000313" key="7">
    <source>
        <dbReference type="EMBL" id="RPM09138.1"/>
    </source>
</evidence>
<dbReference type="EMBL" id="QORE01000227">
    <property type="protein sequence ID" value="RCI75123.1"/>
    <property type="molecule type" value="Genomic_DNA"/>
</dbReference>
<gene>
    <name evidence="6" type="ORF">ALP65_02737</name>
    <name evidence="4" type="ORF">CAZ10_31715</name>
    <name evidence="5" type="ORF">DT376_09290</name>
    <name evidence="3" type="ORF">GUL26_26140</name>
    <name evidence="7" type="ORF">IPC1295_24825</name>
    <name evidence="8" type="ORF">L4V69_07620</name>
    <name evidence="2" type="ORF">PAERUG_P19_London_7_VIM_2_05_10_04270</name>
</gene>
<reference evidence="5 11" key="5">
    <citation type="submission" date="2018-07" db="EMBL/GenBank/DDBJ databases">
        <title>Mechanisms of high-level aminoglycoside resistance among Gram-negative pathogens in Brazil.</title>
        <authorList>
            <person name="Ballaben A.S."/>
            <person name="Darini A.L.C."/>
            <person name="Doi Y."/>
        </authorList>
    </citation>
    <scope>NUCLEOTIDE SEQUENCE [LARGE SCALE GENOMIC DNA]</scope>
    <source>
        <strain evidence="5 11">B2-305</strain>
    </source>
</reference>
<protein>
    <recommendedName>
        <fullName evidence="1">DUF5862 domain-containing protein</fullName>
    </recommendedName>
</protein>
<reference evidence="7 13" key="7">
    <citation type="submission" date="2019-01" db="EMBL/GenBank/DDBJ databases">
        <title>The Pseudomonas aeruginosa pan-genome provides new insights on its population structure, horizontal gene transfer and pathogenicity.</title>
        <authorList>
            <person name="Freschi L."/>
            <person name="Vincent A.T."/>
            <person name="Jeukens J."/>
            <person name="Emond-Rheault J.-G."/>
            <person name="Kukavica-Ibrulj I."/>
            <person name="Dupont M.-J."/>
            <person name="Charette S.J."/>
            <person name="Boyle B."/>
            <person name="Levesque R.C."/>
        </authorList>
    </citation>
    <scope>NUCLEOTIDE SEQUENCE [LARGE SCALE GENOMIC DNA]</scope>
    <source>
        <strain evidence="7 13">PA-W36</strain>
    </source>
</reference>
<evidence type="ECO:0000313" key="5">
    <source>
        <dbReference type="EMBL" id="RCI75123.1"/>
    </source>
</evidence>
<proteinExistence type="predicted"/>
<evidence type="ECO:0000313" key="6">
    <source>
        <dbReference type="EMBL" id="RMS62129.1"/>
    </source>
</evidence>
<dbReference type="KEGG" id="paeb:NCGM1900_0816"/>
<dbReference type="InterPro" id="IPR043847">
    <property type="entry name" value="DUF5862"/>
</dbReference>
<dbReference type="Proteomes" id="UP001297540">
    <property type="component" value="Chromosome"/>
</dbReference>
<dbReference type="EMBL" id="WXZT01000022">
    <property type="protein sequence ID" value="MZZ15747.1"/>
    <property type="molecule type" value="Genomic_DNA"/>
</dbReference>
<dbReference type="RefSeq" id="WP_003093484.1">
    <property type="nucleotide sequence ID" value="NZ_AP014622.1"/>
</dbReference>
<evidence type="ECO:0000313" key="3">
    <source>
        <dbReference type="EMBL" id="MZZ15747.1"/>
    </source>
</evidence>
<evidence type="ECO:0000313" key="11">
    <source>
        <dbReference type="Proteomes" id="UP000253594"/>
    </source>
</evidence>
<evidence type="ECO:0000313" key="12">
    <source>
        <dbReference type="Proteomes" id="UP000270834"/>
    </source>
</evidence>
<sequence>MKELNDIEVTCVSGGTLSGMIVGAVDGAATGMAIGGKWGGAGGFGFGALSQLVGLIVPTAMGAIAGGTVGLFTNAETAVGYLGQYRENFGPGDVGRTTI</sequence>
<evidence type="ECO:0000259" key="1">
    <source>
        <dbReference type="Pfam" id="PF19180"/>
    </source>
</evidence>
<dbReference type="Proteomes" id="UP000284767">
    <property type="component" value="Unassembled WGS sequence"/>
</dbReference>
<reference evidence="8" key="10">
    <citation type="submission" date="2023-10" db="EMBL/GenBank/DDBJ databases">
        <title>Pathogen: clinical or host-associated sample.</title>
        <authorList>
            <person name="Hergert J."/>
            <person name="Casey R."/>
            <person name="Wagner J."/>
            <person name="Young E.L."/>
            <person name="Oakeson K.F."/>
        </authorList>
    </citation>
    <scope>NUCLEOTIDE SEQUENCE</scope>
    <source>
        <strain evidence="8">2021CK-01020</strain>
    </source>
</reference>
<evidence type="ECO:0000313" key="9">
    <source>
        <dbReference type="Proteomes" id="UP000045039"/>
    </source>
</evidence>
<dbReference type="AlphaFoldDB" id="A0A072ZDS7"/>
<dbReference type="Proteomes" id="UP000045039">
    <property type="component" value="Unassembled WGS sequence"/>
</dbReference>
<dbReference type="EMBL" id="NSNE01000017">
    <property type="protein sequence ID" value="RPM09138.1"/>
    <property type="molecule type" value="Genomic_DNA"/>
</dbReference>
<organism evidence="5 11">
    <name type="scientific">Pseudomonas aeruginosa</name>
    <dbReference type="NCBI Taxonomy" id="287"/>
    <lineage>
        <taxon>Bacteria</taxon>
        <taxon>Pseudomonadati</taxon>
        <taxon>Pseudomonadota</taxon>
        <taxon>Gammaproteobacteria</taxon>
        <taxon>Pseudomonadales</taxon>
        <taxon>Pseudomonadaceae</taxon>
        <taxon>Pseudomonas</taxon>
    </lineage>
</organism>
<evidence type="ECO:0000313" key="10">
    <source>
        <dbReference type="Proteomes" id="UP000194857"/>
    </source>
</evidence>
<dbReference type="Proteomes" id="UP000644192">
    <property type="component" value="Unassembled WGS sequence"/>
</dbReference>
<dbReference type="EMBL" id="RBSQ01000244">
    <property type="protein sequence ID" value="RMS62129.1"/>
    <property type="molecule type" value="Genomic_DNA"/>
</dbReference>
<reference evidence="4 10" key="3">
    <citation type="submission" date="2017-05" db="EMBL/GenBank/DDBJ databases">
        <authorList>
            <person name="Song R."/>
            <person name="Chenine A.L."/>
            <person name="Ruprecht R.M."/>
        </authorList>
    </citation>
    <scope>NUCLEOTIDE SEQUENCE [LARGE SCALE GENOMIC DNA]</scope>
    <source>
        <strain evidence="4 10">S567_C10_BS</strain>
    </source>
</reference>
<dbReference type="Proteomes" id="UP000194857">
    <property type="component" value="Unassembled WGS sequence"/>
</dbReference>